<feature type="chain" id="PRO_5020207154" description="LPS export ABC transporter periplasmic protein LptC" evidence="1">
    <location>
        <begin position="20"/>
        <end position="145"/>
    </location>
</feature>
<evidence type="ECO:0000313" key="2">
    <source>
        <dbReference type="EMBL" id="RXK55428.1"/>
    </source>
</evidence>
<name>A0A4Q1C914_9BACT</name>
<evidence type="ECO:0000313" key="3">
    <source>
        <dbReference type="Proteomes" id="UP000290218"/>
    </source>
</evidence>
<dbReference type="EMBL" id="SDHX01000001">
    <property type="protein sequence ID" value="RXK55428.1"/>
    <property type="molecule type" value="Genomic_DNA"/>
</dbReference>
<sequence>MRLILSLLSLLSAATLAFAATTRIATDKPIVNFRLPHFTPEGYRSWLVRGTEARYVNEDLVEIKELNLTRFNRQADEKVETMILSPAAQLRLTDRQVSGPESIRIINDRFEASGSQWSYDHEANKISIAKNVRVILHTQLNDILK</sequence>
<reference evidence="2 3" key="1">
    <citation type="submission" date="2019-01" db="EMBL/GenBank/DDBJ databases">
        <title>Lacunisphaera sp. strain TWA-58.</title>
        <authorList>
            <person name="Chen W.-M."/>
        </authorList>
    </citation>
    <scope>NUCLEOTIDE SEQUENCE [LARGE SCALE GENOMIC DNA]</scope>
    <source>
        <strain evidence="2 3">TWA-58</strain>
    </source>
</reference>
<comment type="caution">
    <text evidence="2">The sequence shown here is derived from an EMBL/GenBank/DDBJ whole genome shotgun (WGS) entry which is preliminary data.</text>
</comment>
<dbReference type="Pfam" id="PF06835">
    <property type="entry name" value="LptC"/>
    <property type="match status" value="1"/>
</dbReference>
<accession>A0A4Q1C914</accession>
<evidence type="ECO:0008006" key="4">
    <source>
        <dbReference type="Google" id="ProtNLM"/>
    </source>
</evidence>
<evidence type="ECO:0000256" key="1">
    <source>
        <dbReference type="SAM" id="SignalP"/>
    </source>
</evidence>
<protein>
    <recommendedName>
        <fullName evidence="4">LPS export ABC transporter periplasmic protein LptC</fullName>
    </recommendedName>
</protein>
<proteinExistence type="predicted"/>
<keyword evidence="1" id="KW-0732">Signal</keyword>
<dbReference type="Gene3D" id="2.60.450.10">
    <property type="entry name" value="Lipopolysaccharide (LPS) transport protein A like domain"/>
    <property type="match status" value="1"/>
</dbReference>
<dbReference type="OrthoDB" id="196038at2"/>
<feature type="signal peptide" evidence="1">
    <location>
        <begin position="1"/>
        <end position="19"/>
    </location>
</feature>
<dbReference type="RefSeq" id="WP_129046793.1">
    <property type="nucleotide sequence ID" value="NZ_SDHX01000001.1"/>
</dbReference>
<keyword evidence="3" id="KW-1185">Reference proteome</keyword>
<dbReference type="InterPro" id="IPR010664">
    <property type="entry name" value="LipoPS_assembly_LptC-rel"/>
</dbReference>
<organism evidence="2 3">
    <name type="scientific">Oleiharenicola lentus</name>
    <dbReference type="NCBI Taxonomy" id="2508720"/>
    <lineage>
        <taxon>Bacteria</taxon>
        <taxon>Pseudomonadati</taxon>
        <taxon>Verrucomicrobiota</taxon>
        <taxon>Opitutia</taxon>
        <taxon>Opitutales</taxon>
        <taxon>Opitutaceae</taxon>
        <taxon>Oleiharenicola</taxon>
    </lineage>
</organism>
<gene>
    <name evidence="2" type="ORF">ESB00_05880</name>
</gene>
<dbReference type="Proteomes" id="UP000290218">
    <property type="component" value="Unassembled WGS sequence"/>
</dbReference>
<dbReference type="AlphaFoldDB" id="A0A4Q1C914"/>